<evidence type="ECO:0000256" key="4">
    <source>
        <dbReference type="ARBA" id="ARBA00022692"/>
    </source>
</evidence>
<keyword evidence="6 7" id="KW-0472">Membrane</keyword>
<dbReference type="PROSITE" id="PS50928">
    <property type="entry name" value="ABC_TM1"/>
    <property type="match status" value="2"/>
</dbReference>
<accession>A0ABN1DI93</accession>
<evidence type="ECO:0000256" key="3">
    <source>
        <dbReference type="ARBA" id="ARBA00022475"/>
    </source>
</evidence>
<dbReference type="InterPro" id="IPR000515">
    <property type="entry name" value="MetI-like"/>
</dbReference>
<feature type="transmembrane region" description="Helical" evidence="7">
    <location>
        <begin position="552"/>
        <end position="572"/>
    </location>
</feature>
<feature type="transmembrane region" description="Helical" evidence="7">
    <location>
        <begin position="294"/>
        <end position="314"/>
    </location>
</feature>
<feature type="domain" description="ABC transmembrane type-1" evidence="8">
    <location>
        <begin position="388"/>
        <end position="574"/>
    </location>
</feature>
<keyword evidence="5 7" id="KW-1133">Transmembrane helix</keyword>
<dbReference type="CDD" id="cd06261">
    <property type="entry name" value="TM_PBP2"/>
    <property type="match status" value="1"/>
</dbReference>
<dbReference type="SUPFAM" id="SSF161098">
    <property type="entry name" value="MetI-like"/>
    <property type="match status" value="1"/>
</dbReference>
<evidence type="ECO:0000256" key="7">
    <source>
        <dbReference type="RuleBase" id="RU363032"/>
    </source>
</evidence>
<evidence type="ECO:0000256" key="5">
    <source>
        <dbReference type="ARBA" id="ARBA00022989"/>
    </source>
</evidence>
<feature type="transmembrane region" description="Helical" evidence="7">
    <location>
        <begin position="334"/>
        <end position="353"/>
    </location>
</feature>
<evidence type="ECO:0000256" key="2">
    <source>
        <dbReference type="ARBA" id="ARBA00022448"/>
    </source>
</evidence>
<comment type="similarity">
    <text evidence="7">Belongs to the binding-protein-dependent transport system permease family.</text>
</comment>
<organism evidence="9 10">
    <name type="scientific">Saccharopolyspora erythraea</name>
    <name type="common">Streptomyces erythraeus</name>
    <dbReference type="NCBI Taxonomy" id="1836"/>
    <lineage>
        <taxon>Bacteria</taxon>
        <taxon>Bacillati</taxon>
        <taxon>Actinomycetota</taxon>
        <taxon>Actinomycetes</taxon>
        <taxon>Pseudonocardiales</taxon>
        <taxon>Pseudonocardiaceae</taxon>
        <taxon>Saccharopolyspora</taxon>
    </lineage>
</organism>
<feature type="transmembrane region" description="Helical" evidence="7">
    <location>
        <begin position="12"/>
        <end position="37"/>
    </location>
</feature>
<feature type="transmembrane region" description="Helical" evidence="7">
    <location>
        <begin position="147"/>
        <end position="173"/>
    </location>
</feature>
<evidence type="ECO:0000256" key="6">
    <source>
        <dbReference type="ARBA" id="ARBA00023136"/>
    </source>
</evidence>
<feature type="domain" description="ABC transmembrane type-1" evidence="8">
    <location>
        <begin position="108"/>
        <end position="307"/>
    </location>
</feature>
<dbReference type="Gene3D" id="1.10.3720.10">
    <property type="entry name" value="MetI-like"/>
    <property type="match status" value="1"/>
</dbReference>
<proteinExistence type="inferred from homology"/>
<name>A0ABN1DI93_SACER</name>
<feature type="transmembrane region" description="Helical" evidence="7">
    <location>
        <begin position="108"/>
        <end position="135"/>
    </location>
</feature>
<dbReference type="PANTHER" id="PTHR43386">
    <property type="entry name" value="OLIGOPEPTIDE TRANSPORT SYSTEM PERMEASE PROTEIN APPC"/>
    <property type="match status" value="1"/>
</dbReference>
<comment type="caution">
    <text evidence="9">The sequence shown here is derived from an EMBL/GenBank/DDBJ whole genome shotgun (WGS) entry which is preliminary data.</text>
</comment>
<keyword evidence="2 7" id="KW-0813">Transport</keyword>
<dbReference type="PANTHER" id="PTHR43386:SF1">
    <property type="entry name" value="D,D-DIPEPTIDE TRANSPORT SYSTEM PERMEASE PROTEIN DDPC-RELATED"/>
    <property type="match status" value="1"/>
</dbReference>
<dbReference type="InterPro" id="IPR050366">
    <property type="entry name" value="BP-dependent_transpt_permease"/>
</dbReference>
<dbReference type="EMBL" id="BAAAGS010000037">
    <property type="protein sequence ID" value="GAA0544267.1"/>
    <property type="molecule type" value="Genomic_DNA"/>
</dbReference>
<evidence type="ECO:0000256" key="1">
    <source>
        <dbReference type="ARBA" id="ARBA00004651"/>
    </source>
</evidence>
<keyword evidence="4 7" id="KW-0812">Transmembrane</keyword>
<comment type="subcellular location">
    <subcellularLocation>
        <location evidence="1 7">Cell membrane</location>
        <topology evidence="1 7">Multi-pass membrane protein</topology>
    </subcellularLocation>
</comment>
<dbReference type="InterPro" id="IPR035906">
    <property type="entry name" value="MetI-like_sf"/>
</dbReference>
<protein>
    <submittedName>
        <fullName evidence="9">ABC transporter permease subunit</fullName>
    </submittedName>
</protein>
<keyword evidence="3" id="KW-1003">Cell membrane</keyword>
<dbReference type="Pfam" id="PF00528">
    <property type="entry name" value="BPD_transp_1"/>
    <property type="match status" value="2"/>
</dbReference>
<sequence length="578" mass="58231">MRPLTTSPTAVPALRGLLVVVGAFTGLAFVVGALPWLGGDDPAQTVLRARSAEQELDPAVLEAIRRDVGMPDDPISGTLSWLAGAVRGDFGQSWVTGAPVSTSIGQALGISITLALAASAVCLVCALLVLAPSLWRATRTAQSVGNGAIAVGSLLAALPEFLLAAALLTVLAVHLGLAPTSGWAGPQNMPLPALALGIPAAGVLTRMLATAIDNVLSEPWVHTWRATGFRRTAVLTAVVHRAVAVALPQLVLLFVGLLGSGIVIETVFAIPGLGAIALHAVLAQDLPVVQACVAVLALLGLVLGAMGILAHRWMLGAALHSAGLAPAAPRSAGTPRWAFAVAAVLGTAIVAGMPRDPNAITLTERLHAPTAAHPFGTDALGRDLLARFGHGALPSIGASLTVSAAALVIGLVAGTTRTRPRAGIADVLNAVPPVLAGVVVAAVAGPGMLSAAVAVCAVAWIPLAVHSRTLATEVRASGFVQAAVTSGAGHAQILLRHVLPSVLPSVARHALVRLPHNALALAGLGFLGLAAPHDSPEWGTMLSQSLDYAETAPWTVAAPATGLALLGLIAGLSRTGRD</sequence>
<gene>
    <name evidence="9" type="ORF">GCM10009533_49050</name>
</gene>
<evidence type="ECO:0000259" key="8">
    <source>
        <dbReference type="PROSITE" id="PS50928"/>
    </source>
</evidence>
<feature type="transmembrane region" description="Helical" evidence="7">
    <location>
        <begin position="434"/>
        <end position="461"/>
    </location>
</feature>
<feature type="transmembrane region" description="Helical" evidence="7">
    <location>
        <begin position="193"/>
        <end position="212"/>
    </location>
</feature>
<keyword evidence="10" id="KW-1185">Reference proteome</keyword>
<reference evidence="9 10" key="1">
    <citation type="journal article" date="2019" name="Int. J. Syst. Evol. Microbiol.">
        <title>The Global Catalogue of Microorganisms (GCM) 10K type strain sequencing project: providing services to taxonomists for standard genome sequencing and annotation.</title>
        <authorList>
            <consortium name="The Broad Institute Genomics Platform"/>
            <consortium name="The Broad Institute Genome Sequencing Center for Infectious Disease"/>
            <person name="Wu L."/>
            <person name="Ma J."/>
        </authorList>
    </citation>
    <scope>NUCLEOTIDE SEQUENCE [LARGE SCALE GENOMIC DNA]</scope>
    <source>
        <strain evidence="9 10">JCM 10303</strain>
    </source>
</reference>
<evidence type="ECO:0000313" key="10">
    <source>
        <dbReference type="Proteomes" id="UP001500729"/>
    </source>
</evidence>
<dbReference type="Proteomes" id="UP001500729">
    <property type="component" value="Unassembled WGS sequence"/>
</dbReference>
<evidence type="ECO:0000313" key="9">
    <source>
        <dbReference type="EMBL" id="GAA0544267.1"/>
    </source>
</evidence>
<feature type="transmembrane region" description="Helical" evidence="7">
    <location>
        <begin position="392"/>
        <end position="414"/>
    </location>
</feature>